<accession>A0A1I4QMI4</accession>
<proteinExistence type="predicted"/>
<sequence length="106" mass="11917">RLFFMGGKRMRIFIVCLLITLSVSVCSAQNVVHKIEDSMPMDKWAHMGVGYVLNDQLKRHTCLTPLERFLVVGGVAYAKEKWADEKFDSGDLAATVAGSLCYEIKF</sequence>
<evidence type="ECO:0000313" key="3">
    <source>
        <dbReference type="Proteomes" id="UP000199520"/>
    </source>
</evidence>
<name>A0A1I4QMI4_9FIRM</name>
<dbReference type="AlphaFoldDB" id="A0A1I4QMI4"/>
<dbReference type="STRING" id="1123291.SAMN04490355_11141"/>
<keyword evidence="1" id="KW-0732">Signal</keyword>
<gene>
    <name evidence="2" type="ORF">SAMN04490355_11141</name>
</gene>
<evidence type="ECO:0000256" key="1">
    <source>
        <dbReference type="SAM" id="SignalP"/>
    </source>
</evidence>
<evidence type="ECO:0000313" key="2">
    <source>
        <dbReference type="EMBL" id="SFM41322.1"/>
    </source>
</evidence>
<dbReference type="EMBL" id="FOTS01000114">
    <property type="protein sequence ID" value="SFM41322.1"/>
    <property type="molecule type" value="Genomic_DNA"/>
</dbReference>
<protein>
    <submittedName>
        <fullName evidence="2">Uncharacterized protein</fullName>
    </submittedName>
</protein>
<keyword evidence="3" id="KW-1185">Reference proteome</keyword>
<feature type="chain" id="PRO_5011699289" evidence="1">
    <location>
        <begin position="29"/>
        <end position="106"/>
    </location>
</feature>
<feature type="signal peptide" evidence="1">
    <location>
        <begin position="1"/>
        <end position="28"/>
    </location>
</feature>
<organism evidence="2 3">
    <name type="scientific">Pelosinus propionicus DSM 13327</name>
    <dbReference type="NCBI Taxonomy" id="1123291"/>
    <lineage>
        <taxon>Bacteria</taxon>
        <taxon>Bacillati</taxon>
        <taxon>Bacillota</taxon>
        <taxon>Negativicutes</taxon>
        <taxon>Selenomonadales</taxon>
        <taxon>Sporomusaceae</taxon>
        <taxon>Pelosinus</taxon>
    </lineage>
</organism>
<reference evidence="3" key="1">
    <citation type="submission" date="2016-10" db="EMBL/GenBank/DDBJ databases">
        <authorList>
            <person name="Varghese N."/>
            <person name="Submissions S."/>
        </authorList>
    </citation>
    <scope>NUCLEOTIDE SEQUENCE [LARGE SCALE GENOMIC DNA]</scope>
    <source>
        <strain evidence="3">DSM 13327</strain>
    </source>
</reference>
<feature type="non-terminal residue" evidence="2">
    <location>
        <position position="1"/>
    </location>
</feature>
<dbReference type="Proteomes" id="UP000199520">
    <property type="component" value="Unassembled WGS sequence"/>
</dbReference>